<dbReference type="SUPFAM" id="SSF69500">
    <property type="entry name" value="DTD-like"/>
    <property type="match status" value="1"/>
</dbReference>
<accession>A0A220VCQ6</accession>
<keyword evidence="3" id="KW-0694">RNA-binding</keyword>
<keyword evidence="3" id="KW-0963">Cytoplasm</keyword>
<dbReference type="Gene3D" id="3.50.80.10">
    <property type="entry name" value="D-tyrosyl-tRNA(Tyr) deacylase"/>
    <property type="match status" value="1"/>
</dbReference>
<dbReference type="FunFam" id="3.50.80.10:FF:000001">
    <property type="entry name" value="D-aminoacyl-tRNA deacylase"/>
    <property type="match status" value="1"/>
</dbReference>
<dbReference type="GO" id="GO:0051500">
    <property type="term" value="F:D-tyrosyl-tRNA(Tyr) deacylase activity"/>
    <property type="evidence" value="ECO:0007669"/>
    <property type="project" value="TreeGrafter"/>
</dbReference>
<dbReference type="GO" id="GO:0005737">
    <property type="term" value="C:cytoplasm"/>
    <property type="evidence" value="ECO:0007669"/>
    <property type="project" value="UniProtKB-SubCell"/>
</dbReference>
<dbReference type="Pfam" id="PF02580">
    <property type="entry name" value="Tyr_Deacylase"/>
    <property type="match status" value="1"/>
</dbReference>
<name>A0A220VCQ6_9GAMM</name>
<evidence type="ECO:0000313" key="4">
    <source>
        <dbReference type="EMBL" id="ASK78188.1"/>
    </source>
</evidence>
<sequence length="144" mass="16121">MIGLIQRVAKAEVQINGANHCSIDQGIVILLGIEVEDSIDTVDRMIHKIINYRIFSDENKKMNLSLQDINGHLLVVPQFTLSANTKKGLRPSFKSVPVDFSKNLFENFVLRAKDKLDNVKSGVFAADMQVSLVNDGPVTFWIHI</sequence>
<comment type="subunit">
    <text evidence="3">Homodimer.</text>
</comment>
<reference evidence="4 5" key="1">
    <citation type="journal article" date="2016" name="Int. J. Syst. Evol. Microbiol.">
        <title>Paraphotobacterium marinum gen. nov., sp. nov., a member of the family Vibrionaceae, isolated from surface seawater.</title>
        <authorList>
            <person name="Huang Z."/>
            <person name="Dong C."/>
            <person name="Shao Z."/>
        </authorList>
    </citation>
    <scope>NUCLEOTIDE SEQUENCE [LARGE SCALE GENOMIC DNA]</scope>
    <source>
        <strain evidence="4 5">NSCS20N07D</strain>
    </source>
</reference>
<dbReference type="GO" id="GO:0043908">
    <property type="term" value="F:Ser(Gly)-tRNA(Ala) hydrolase activity"/>
    <property type="evidence" value="ECO:0007669"/>
    <property type="project" value="UniProtKB-UniRule"/>
</dbReference>
<comment type="similarity">
    <text evidence="1 3">Belongs to the DTD family.</text>
</comment>
<dbReference type="GO" id="GO:0019478">
    <property type="term" value="P:D-amino acid catabolic process"/>
    <property type="evidence" value="ECO:0007669"/>
    <property type="project" value="UniProtKB-UniRule"/>
</dbReference>
<dbReference type="RefSeq" id="WP_089073097.1">
    <property type="nucleotide sequence ID" value="NZ_CBCSAM010000010.1"/>
</dbReference>
<dbReference type="OrthoDB" id="9801395at2"/>
<comment type="catalytic activity">
    <reaction evidence="3">
        <text>a D-aminoacyl-tRNA + H2O = a tRNA + a D-alpha-amino acid + H(+)</text>
        <dbReference type="Rhea" id="RHEA:13953"/>
        <dbReference type="Rhea" id="RHEA-COMP:10123"/>
        <dbReference type="Rhea" id="RHEA-COMP:10124"/>
        <dbReference type="ChEBI" id="CHEBI:15377"/>
        <dbReference type="ChEBI" id="CHEBI:15378"/>
        <dbReference type="ChEBI" id="CHEBI:59871"/>
        <dbReference type="ChEBI" id="CHEBI:78442"/>
        <dbReference type="ChEBI" id="CHEBI:79333"/>
        <dbReference type="EC" id="3.1.1.96"/>
    </reaction>
</comment>
<comment type="domain">
    <text evidence="3">A Gly-cisPro motif from one monomer fits into the active site of the other monomer to allow specific chiral rejection of L-amino acids.</text>
</comment>
<dbReference type="AlphaFoldDB" id="A0A220VCQ6"/>
<protein>
    <recommendedName>
        <fullName evidence="3">D-aminoacyl-tRNA deacylase</fullName>
        <shortName evidence="3">DTD</shortName>
        <ecNumber evidence="3">3.1.1.96</ecNumber>
    </recommendedName>
    <alternativeName>
        <fullName evidence="3">Gly-tRNA(Ala) deacylase</fullName>
        <ecNumber evidence="3">3.1.1.-</ecNumber>
    </alternativeName>
</protein>
<dbReference type="InterPro" id="IPR023509">
    <property type="entry name" value="DTD-like_sf"/>
</dbReference>
<keyword evidence="2 3" id="KW-0378">Hydrolase</keyword>
<comment type="subcellular location">
    <subcellularLocation>
        <location evidence="3">Cytoplasm</location>
    </subcellularLocation>
</comment>
<evidence type="ECO:0000256" key="2">
    <source>
        <dbReference type="ARBA" id="ARBA00022801"/>
    </source>
</evidence>
<dbReference type="InterPro" id="IPR003732">
    <property type="entry name" value="Daa-tRNA_deacyls_DTD"/>
</dbReference>
<dbReference type="EC" id="3.1.1.-" evidence="3"/>
<keyword evidence="3" id="KW-0820">tRNA-binding</keyword>
<keyword evidence="5" id="KW-1185">Reference proteome</keyword>
<dbReference type="PANTHER" id="PTHR10472:SF5">
    <property type="entry name" value="D-AMINOACYL-TRNA DEACYLASE 1"/>
    <property type="match status" value="1"/>
</dbReference>
<proteinExistence type="inferred from homology"/>
<dbReference type="GO" id="GO:0000049">
    <property type="term" value="F:tRNA binding"/>
    <property type="evidence" value="ECO:0007669"/>
    <property type="project" value="UniProtKB-UniRule"/>
</dbReference>
<dbReference type="EC" id="3.1.1.96" evidence="3"/>
<evidence type="ECO:0000256" key="3">
    <source>
        <dbReference type="HAMAP-Rule" id="MF_00518"/>
    </source>
</evidence>
<comment type="function">
    <text evidence="3">An aminoacyl-tRNA editing enzyme that deacylates mischarged D-aminoacyl-tRNAs. Also deacylates mischarged glycyl-tRNA(Ala), protecting cells against glycine mischarging by AlaRS. Acts via tRNA-based rather than protein-based catalysis; rejects L-amino acids rather than detecting D-amino acids in the active site. By recycling D-aminoacyl-tRNA to D-amino acids and free tRNA molecules, this enzyme counteracts the toxicity associated with the formation of D-aminoacyl-tRNA entities in vivo and helps enforce protein L-homochirality.</text>
</comment>
<organism evidence="4 5">
    <name type="scientific">Paraphotobacterium marinum</name>
    <dbReference type="NCBI Taxonomy" id="1755811"/>
    <lineage>
        <taxon>Bacteria</taxon>
        <taxon>Pseudomonadati</taxon>
        <taxon>Pseudomonadota</taxon>
        <taxon>Gammaproteobacteria</taxon>
        <taxon>Vibrionales</taxon>
        <taxon>Vibrionaceae</taxon>
        <taxon>Paraphotobacterium</taxon>
    </lineage>
</organism>
<dbReference type="PANTHER" id="PTHR10472">
    <property type="entry name" value="D-TYROSYL-TRNA TYR DEACYLASE"/>
    <property type="match status" value="1"/>
</dbReference>
<gene>
    <name evidence="3" type="primary">dtd</name>
    <name evidence="4" type="ORF">CF386_03640</name>
</gene>
<dbReference type="Proteomes" id="UP000242175">
    <property type="component" value="Chromosome large"/>
</dbReference>
<feature type="short sequence motif" description="Gly-cisPro motif, important for rejection of L-amino acids" evidence="3">
    <location>
        <begin position="136"/>
        <end position="137"/>
    </location>
</feature>
<dbReference type="KEGG" id="pmai:CF386_03640"/>
<dbReference type="HAMAP" id="MF_00518">
    <property type="entry name" value="Deacylase_Dtd"/>
    <property type="match status" value="1"/>
</dbReference>
<comment type="catalytic activity">
    <reaction evidence="3">
        <text>glycyl-tRNA(Ala) + H2O = tRNA(Ala) + glycine + H(+)</text>
        <dbReference type="Rhea" id="RHEA:53744"/>
        <dbReference type="Rhea" id="RHEA-COMP:9657"/>
        <dbReference type="Rhea" id="RHEA-COMP:13640"/>
        <dbReference type="ChEBI" id="CHEBI:15377"/>
        <dbReference type="ChEBI" id="CHEBI:15378"/>
        <dbReference type="ChEBI" id="CHEBI:57305"/>
        <dbReference type="ChEBI" id="CHEBI:78442"/>
        <dbReference type="ChEBI" id="CHEBI:78522"/>
    </reaction>
</comment>
<evidence type="ECO:0000256" key="1">
    <source>
        <dbReference type="ARBA" id="ARBA00009673"/>
    </source>
</evidence>
<dbReference type="EMBL" id="CP022355">
    <property type="protein sequence ID" value="ASK78188.1"/>
    <property type="molecule type" value="Genomic_DNA"/>
</dbReference>
<evidence type="ECO:0000313" key="5">
    <source>
        <dbReference type="Proteomes" id="UP000242175"/>
    </source>
</evidence>
<dbReference type="NCBIfam" id="TIGR00256">
    <property type="entry name" value="D-aminoacyl-tRNA deacylase"/>
    <property type="match status" value="1"/>
</dbReference>
<dbReference type="GO" id="GO:0106026">
    <property type="term" value="F:Gly-tRNA(Ala) deacylase activity"/>
    <property type="evidence" value="ECO:0007669"/>
    <property type="project" value="UniProtKB-UniRule"/>
</dbReference>